<dbReference type="GO" id="GO:0033550">
    <property type="term" value="F:MAP kinase tyrosine phosphatase activity"/>
    <property type="evidence" value="ECO:0007669"/>
    <property type="project" value="TreeGrafter"/>
</dbReference>
<reference evidence="8 9" key="1">
    <citation type="journal article" date="2016" name="Mol. Biol. Evol.">
        <title>Comparative Genomics of Early-Diverging Mushroom-Forming Fungi Provides Insights into the Origins of Lignocellulose Decay Capabilities.</title>
        <authorList>
            <person name="Nagy L.G."/>
            <person name="Riley R."/>
            <person name="Tritt A."/>
            <person name="Adam C."/>
            <person name="Daum C."/>
            <person name="Floudas D."/>
            <person name="Sun H."/>
            <person name="Yadav J.S."/>
            <person name="Pangilinan J."/>
            <person name="Larsson K.H."/>
            <person name="Matsuura K."/>
            <person name="Barry K."/>
            <person name="Labutti K."/>
            <person name="Kuo R."/>
            <person name="Ohm R.A."/>
            <person name="Bhattacharya S.S."/>
            <person name="Shirouzu T."/>
            <person name="Yoshinaga Y."/>
            <person name="Martin F.M."/>
            <person name="Grigoriev I.V."/>
            <person name="Hibbett D.S."/>
        </authorList>
    </citation>
    <scope>NUCLEOTIDE SEQUENCE [LARGE SCALE GENOMIC DNA]</scope>
    <source>
        <strain evidence="8 9">93-53</strain>
    </source>
</reference>
<dbReference type="InterPro" id="IPR000387">
    <property type="entry name" value="Tyr_Pase_dom"/>
</dbReference>
<dbReference type="GO" id="GO:0005737">
    <property type="term" value="C:cytoplasm"/>
    <property type="evidence" value="ECO:0007669"/>
    <property type="project" value="TreeGrafter"/>
</dbReference>
<evidence type="ECO:0000256" key="2">
    <source>
        <dbReference type="ARBA" id="ARBA00013064"/>
    </source>
</evidence>
<dbReference type="STRING" id="1314785.A0A165F541"/>
<dbReference type="PANTHER" id="PTHR10159">
    <property type="entry name" value="DUAL SPECIFICITY PROTEIN PHOSPHATASE"/>
    <property type="match status" value="1"/>
</dbReference>
<feature type="region of interest" description="Disordered" evidence="5">
    <location>
        <begin position="184"/>
        <end position="206"/>
    </location>
</feature>
<keyword evidence="3" id="KW-0378">Hydrolase</keyword>
<dbReference type="GeneID" id="63828227"/>
<dbReference type="PRINTS" id="PR01908">
    <property type="entry name" value="ADSPHPHTASE"/>
</dbReference>
<accession>A0A165F541</accession>
<dbReference type="GO" id="GO:0017017">
    <property type="term" value="F:MAP kinase tyrosine/serine/threonine phosphatase activity"/>
    <property type="evidence" value="ECO:0007669"/>
    <property type="project" value="TreeGrafter"/>
</dbReference>
<dbReference type="EMBL" id="KV427615">
    <property type="protein sequence ID" value="KZT08409.1"/>
    <property type="molecule type" value="Genomic_DNA"/>
</dbReference>
<sequence length="206" mass="21926">MGKREKSEATLSQSAVSLVLPPSLYLGPRSAASSKAFLTANSVSHVLNVGSSPADKVEGVTYHRISLSDSPTSSISKVCDPACEIIDAALKSNNGMGKVLIHCSADISRSPMIVAAYLMKRHKMSLKAALRQIIQVRPQISPNPGFLQQLKELEMELFGIVSLDVDELPKREKDRLALFEEAPAPAEAAAPATNPTAGRAPPIATL</sequence>
<dbReference type="SMART" id="SM00195">
    <property type="entry name" value="DSPc"/>
    <property type="match status" value="1"/>
</dbReference>
<keyword evidence="4" id="KW-0904">Protein phosphatase</keyword>
<evidence type="ECO:0000259" key="7">
    <source>
        <dbReference type="PROSITE" id="PS50056"/>
    </source>
</evidence>
<dbReference type="InParanoid" id="A0A165F541"/>
<organism evidence="8 9">
    <name type="scientific">Laetiporus sulphureus 93-53</name>
    <dbReference type="NCBI Taxonomy" id="1314785"/>
    <lineage>
        <taxon>Eukaryota</taxon>
        <taxon>Fungi</taxon>
        <taxon>Dikarya</taxon>
        <taxon>Basidiomycota</taxon>
        <taxon>Agaricomycotina</taxon>
        <taxon>Agaricomycetes</taxon>
        <taxon>Polyporales</taxon>
        <taxon>Laetiporus</taxon>
    </lineage>
</organism>
<evidence type="ECO:0000256" key="3">
    <source>
        <dbReference type="ARBA" id="ARBA00022801"/>
    </source>
</evidence>
<dbReference type="EC" id="3.1.3.48" evidence="2"/>
<dbReference type="InterPro" id="IPR020422">
    <property type="entry name" value="TYR_PHOSPHATASE_DUAL_dom"/>
</dbReference>
<evidence type="ECO:0000256" key="5">
    <source>
        <dbReference type="SAM" id="MobiDB-lite"/>
    </source>
</evidence>
<gene>
    <name evidence="8" type="ORF">LAESUDRAFT_742505</name>
</gene>
<dbReference type="Gene3D" id="3.90.190.10">
    <property type="entry name" value="Protein tyrosine phosphatase superfamily"/>
    <property type="match status" value="1"/>
</dbReference>
<dbReference type="AlphaFoldDB" id="A0A165F541"/>
<proteinExistence type="inferred from homology"/>
<dbReference type="InterPro" id="IPR000340">
    <property type="entry name" value="Dual-sp_phosphatase_cat-dom"/>
</dbReference>
<keyword evidence="9" id="KW-1185">Reference proteome</keyword>
<protein>
    <recommendedName>
        <fullName evidence="2">protein-tyrosine-phosphatase</fullName>
        <ecNumber evidence="2">3.1.3.48</ecNumber>
    </recommendedName>
</protein>
<dbReference type="PROSITE" id="PS50056">
    <property type="entry name" value="TYR_PHOSPHATASE_2"/>
    <property type="match status" value="1"/>
</dbReference>
<comment type="similarity">
    <text evidence="1">Belongs to the protein-tyrosine phosphatase family. Non-receptor class dual specificity subfamily.</text>
</comment>
<evidence type="ECO:0000313" key="8">
    <source>
        <dbReference type="EMBL" id="KZT08409.1"/>
    </source>
</evidence>
<dbReference type="PANTHER" id="PTHR10159:SF511">
    <property type="entry name" value="DUAL SPECIFICITY PROTEIN PHOSPHATASE 1"/>
    <property type="match status" value="1"/>
</dbReference>
<dbReference type="Proteomes" id="UP000076871">
    <property type="component" value="Unassembled WGS sequence"/>
</dbReference>
<feature type="domain" description="Tyrosine-protein phosphatase" evidence="6">
    <location>
        <begin position="15"/>
        <end position="159"/>
    </location>
</feature>
<dbReference type="OrthoDB" id="10252009at2759"/>
<dbReference type="CDD" id="cd14498">
    <property type="entry name" value="DSP"/>
    <property type="match status" value="1"/>
</dbReference>
<dbReference type="RefSeq" id="XP_040766149.1">
    <property type="nucleotide sequence ID" value="XM_040911198.1"/>
</dbReference>
<dbReference type="InterPro" id="IPR029021">
    <property type="entry name" value="Prot-tyrosine_phosphatase-like"/>
</dbReference>
<name>A0A165F541_9APHY</name>
<evidence type="ECO:0000256" key="1">
    <source>
        <dbReference type="ARBA" id="ARBA00008601"/>
    </source>
</evidence>
<evidence type="ECO:0000259" key="6">
    <source>
        <dbReference type="PROSITE" id="PS50054"/>
    </source>
</evidence>
<dbReference type="Pfam" id="PF00782">
    <property type="entry name" value="DSPc"/>
    <property type="match status" value="1"/>
</dbReference>
<dbReference type="PROSITE" id="PS50054">
    <property type="entry name" value="TYR_PHOSPHATASE_DUAL"/>
    <property type="match status" value="1"/>
</dbReference>
<dbReference type="SUPFAM" id="SSF52799">
    <property type="entry name" value="(Phosphotyrosine protein) phosphatases II"/>
    <property type="match status" value="1"/>
</dbReference>
<evidence type="ECO:0000313" key="9">
    <source>
        <dbReference type="Proteomes" id="UP000076871"/>
    </source>
</evidence>
<feature type="domain" description="Tyrosine specific protein phosphatases" evidence="7">
    <location>
        <begin position="83"/>
        <end position="140"/>
    </location>
</feature>
<dbReference type="GO" id="GO:0008330">
    <property type="term" value="F:protein tyrosine/threonine phosphatase activity"/>
    <property type="evidence" value="ECO:0007669"/>
    <property type="project" value="TreeGrafter"/>
</dbReference>
<dbReference type="GO" id="GO:0043409">
    <property type="term" value="P:negative regulation of MAPK cascade"/>
    <property type="evidence" value="ECO:0007669"/>
    <property type="project" value="TreeGrafter"/>
</dbReference>
<evidence type="ECO:0000256" key="4">
    <source>
        <dbReference type="ARBA" id="ARBA00022912"/>
    </source>
</evidence>